<keyword evidence="5 8" id="KW-0472">Membrane</keyword>
<dbReference type="CDD" id="cd17351">
    <property type="entry name" value="MFS_NPF"/>
    <property type="match status" value="1"/>
</dbReference>
<protein>
    <submittedName>
        <fullName evidence="9">Uncharacterized protein</fullName>
    </submittedName>
</protein>
<dbReference type="AlphaFoldDB" id="A0AAW1PDE0"/>
<dbReference type="PANTHER" id="PTHR11654">
    <property type="entry name" value="OLIGOPEPTIDE TRANSPORTER-RELATED"/>
    <property type="match status" value="1"/>
</dbReference>
<evidence type="ECO:0000256" key="3">
    <source>
        <dbReference type="ARBA" id="ARBA00022692"/>
    </source>
</evidence>
<evidence type="ECO:0000256" key="6">
    <source>
        <dbReference type="RuleBase" id="RU003755"/>
    </source>
</evidence>
<comment type="similarity">
    <text evidence="2 6">Belongs to the major facilitator superfamily. Proton-dependent oligopeptide transporter (POT/PTR) (TC 2.A.17) family.</text>
</comment>
<gene>
    <name evidence="9" type="ORF">WJX72_010466</name>
</gene>
<feature type="transmembrane region" description="Helical" evidence="8">
    <location>
        <begin position="69"/>
        <end position="88"/>
    </location>
</feature>
<feature type="region of interest" description="Disordered" evidence="7">
    <location>
        <begin position="30"/>
        <end position="49"/>
    </location>
</feature>
<evidence type="ECO:0000256" key="8">
    <source>
        <dbReference type="SAM" id="Phobius"/>
    </source>
</evidence>
<dbReference type="Gene3D" id="1.20.1250.20">
    <property type="entry name" value="MFS general substrate transporter like domains"/>
    <property type="match status" value="1"/>
</dbReference>
<feature type="transmembrane region" description="Helical" evidence="8">
    <location>
        <begin position="502"/>
        <end position="521"/>
    </location>
</feature>
<feature type="transmembrane region" description="Helical" evidence="8">
    <location>
        <begin position="578"/>
        <end position="598"/>
    </location>
</feature>
<feature type="transmembrane region" description="Helical" evidence="8">
    <location>
        <begin position="207"/>
        <end position="226"/>
    </location>
</feature>
<evidence type="ECO:0000256" key="7">
    <source>
        <dbReference type="SAM" id="MobiDB-lite"/>
    </source>
</evidence>
<keyword evidence="6" id="KW-0813">Transport</keyword>
<feature type="transmembrane region" description="Helical" evidence="8">
    <location>
        <begin position="395"/>
        <end position="417"/>
    </location>
</feature>
<feature type="transmembrane region" description="Helical" evidence="8">
    <location>
        <begin position="94"/>
        <end position="114"/>
    </location>
</feature>
<dbReference type="PROSITE" id="PS01023">
    <property type="entry name" value="PTR2_2"/>
    <property type="match status" value="1"/>
</dbReference>
<dbReference type="GO" id="GO:0016020">
    <property type="term" value="C:membrane"/>
    <property type="evidence" value="ECO:0007669"/>
    <property type="project" value="UniProtKB-SubCell"/>
</dbReference>
<comment type="caution">
    <text evidence="9">The sequence shown here is derived from an EMBL/GenBank/DDBJ whole genome shotgun (WGS) entry which is preliminary data.</text>
</comment>
<dbReference type="Pfam" id="PF00854">
    <property type="entry name" value="PTR2"/>
    <property type="match status" value="1"/>
</dbReference>
<feature type="transmembrane region" description="Helical" evidence="8">
    <location>
        <begin position="355"/>
        <end position="375"/>
    </location>
</feature>
<dbReference type="PROSITE" id="PS01022">
    <property type="entry name" value="PTR2_1"/>
    <property type="match status" value="1"/>
</dbReference>
<keyword evidence="3 6" id="KW-0812">Transmembrane</keyword>
<dbReference type="InterPro" id="IPR018456">
    <property type="entry name" value="PTR2_symporter_CS"/>
</dbReference>
<comment type="subcellular location">
    <subcellularLocation>
        <location evidence="1 6">Membrane</location>
        <topology evidence="1 6">Multi-pass membrane protein</topology>
    </subcellularLocation>
</comment>
<dbReference type="SUPFAM" id="SSF103473">
    <property type="entry name" value="MFS general substrate transporter"/>
    <property type="match status" value="1"/>
</dbReference>
<evidence type="ECO:0000256" key="1">
    <source>
        <dbReference type="ARBA" id="ARBA00004141"/>
    </source>
</evidence>
<accession>A0AAW1PDE0</accession>
<feature type="transmembrane region" description="Helical" evidence="8">
    <location>
        <begin position="232"/>
        <end position="251"/>
    </location>
</feature>
<dbReference type="InterPro" id="IPR000109">
    <property type="entry name" value="POT_fam"/>
</dbReference>
<dbReference type="InterPro" id="IPR036259">
    <property type="entry name" value="MFS_trans_sf"/>
</dbReference>
<name>A0AAW1PDE0_9CHLO</name>
<dbReference type="Proteomes" id="UP001489004">
    <property type="component" value="Unassembled WGS sequence"/>
</dbReference>
<evidence type="ECO:0000256" key="5">
    <source>
        <dbReference type="ARBA" id="ARBA00023136"/>
    </source>
</evidence>
<sequence>MIFPNSHCLPASEVELAGVAQSGDSMRAGQEDAEAPLLDAPQDPEPRKQRSTLLTVCPFILGNEFCERLAFYGLSTNLVIYLTTVMGARPANAATNLMLFEGTCYLTPILGAWLADSLWGRYRTILVFSGIYFVGMFMLAITAWVPGLTPGPEDTASVLQNGLLYGALYIVALGTGGIKPNVSAFGADQFDESDPQDRKEKKSFFNWFYLAINVGSLLAVSVVVYIQESVGWAIGFAIPAVCMLLAILTFVSGSGKYTHVEPTESPMTRVVKVLSAATKARWSGRKRRKTPQSGYTGPVNLPPDALPGIRAAMKKNNSYAWLDGACADEADNGGAAAPGGVGGFSASQVEEVRMVLRLMPIFFTTILFWTIYVQMGSFFVEQGAAMDRDLPGGRFRIPAASLAIFNTVSIIVLIPIYDRGLVPLLRHFGKKLTQLQRIGWGLLVCVMAMVTAAGVEFYRLRLFHEGKVMPESYTAASLVGRHLGERQPAVVQMSVFWQIPQYLLIGLSEVLASIGQLEFFYDQAPDVMRSCSMALQLLSVAIGSYLSGAVVWGVGYVTSLNGHHGWLGDDLNHGRLDLFFLFLAALMLLNMLVFGWVAMRYTYKKVEHVTARHPPAHMRRPVPQWMQPQLAHTAEITIHGSRIPPIEDVGVYGRSVTYAPDSPALPAPFR</sequence>
<evidence type="ECO:0000256" key="4">
    <source>
        <dbReference type="ARBA" id="ARBA00022989"/>
    </source>
</evidence>
<dbReference type="GO" id="GO:0006857">
    <property type="term" value="P:oligopeptide transport"/>
    <property type="evidence" value="ECO:0007669"/>
    <property type="project" value="InterPro"/>
</dbReference>
<dbReference type="EMBL" id="JALJOR010000014">
    <property type="protein sequence ID" value="KAK9806330.1"/>
    <property type="molecule type" value="Genomic_DNA"/>
</dbReference>
<keyword evidence="10" id="KW-1185">Reference proteome</keyword>
<organism evidence="9 10">
    <name type="scientific">[Myrmecia] bisecta</name>
    <dbReference type="NCBI Taxonomy" id="41462"/>
    <lineage>
        <taxon>Eukaryota</taxon>
        <taxon>Viridiplantae</taxon>
        <taxon>Chlorophyta</taxon>
        <taxon>core chlorophytes</taxon>
        <taxon>Trebouxiophyceae</taxon>
        <taxon>Trebouxiales</taxon>
        <taxon>Trebouxiaceae</taxon>
        <taxon>Myrmecia</taxon>
    </lineage>
</organism>
<evidence type="ECO:0000313" key="10">
    <source>
        <dbReference type="Proteomes" id="UP001489004"/>
    </source>
</evidence>
<keyword evidence="4 8" id="KW-1133">Transmembrane helix</keyword>
<evidence type="ECO:0000313" key="9">
    <source>
        <dbReference type="EMBL" id="KAK9806330.1"/>
    </source>
</evidence>
<evidence type="ECO:0000256" key="2">
    <source>
        <dbReference type="ARBA" id="ARBA00005982"/>
    </source>
</evidence>
<feature type="transmembrane region" description="Helical" evidence="8">
    <location>
        <begin position="438"/>
        <end position="460"/>
    </location>
</feature>
<proteinExistence type="inferred from homology"/>
<reference evidence="9 10" key="1">
    <citation type="journal article" date="2024" name="Nat. Commun.">
        <title>Phylogenomics reveals the evolutionary origins of lichenization in chlorophyte algae.</title>
        <authorList>
            <person name="Puginier C."/>
            <person name="Libourel C."/>
            <person name="Otte J."/>
            <person name="Skaloud P."/>
            <person name="Haon M."/>
            <person name="Grisel S."/>
            <person name="Petersen M."/>
            <person name="Berrin J.G."/>
            <person name="Delaux P.M."/>
            <person name="Dal Grande F."/>
            <person name="Keller J."/>
        </authorList>
    </citation>
    <scope>NUCLEOTIDE SEQUENCE [LARGE SCALE GENOMIC DNA]</scope>
    <source>
        <strain evidence="9 10">SAG 2043</strain>
    </source>
</reference>
<dbReference type="GO" id="GO:0022857">
    <property type="term" value="F:transmembrane transporter activity"/>
    <property type="evidence" value="ECO:0007669"/>
    <property type="project" value="InterPro"/>
</dbReference>
<feature type="transmembrane region" description="Helical" evidence="8">
    <location>
        <begin position="158"/>
        <end position="178"/>
    </location>
</feature>
<feature type="transmembrane region" description="Helical" evidence="8">
    <location>
        <begin position="533"/>
        <end position="558"/>
    </location>
</feature>
<feature type="transmembrane region" description="Helical" evidence="8">
    <location>
        <begin position="126"/>
        <end position="146"/>
    </location>
</feature>